<dbReference type="InterPro" id="IPR029063">
    <property type="entry name" value="SAM-dependent_MTases_sf"/>
</dbReference>
<evidence type="ECO:0000256" key="2">
    <source>
        <dbReference type="ARBA" id="ARBA00011245"/>
    </source>
</evidence>
<dbReference type="PANTHER" id="PTHR32379:SF1">
    <property type="entry name" value="GUANIDINOACETATE N-METHYLTRANSFERASE"/>
    <property type="match status" value="1"/>
</dbReference>
<dbReference type="InterPro" id="IPR002110">
    <property type="entry name" value="Ankyrin_rpt"/>
</dbReference>
<evidence type="ECO:0000256" key="9">
    <source>
        <dbReference type="ARBA" id="ARBA00023242"/>
    </source>
</evidence>
<accession>A0A0D0VT40</accession>
<evidence type="ECO:0000256" key="6">
    <source>
        <dbReference type="ARBA" id="ARBA00022691"/>
    </source>
</evidence>
<dbReference type="SUPFAM" id="SSF48403">
    <property type="entry name" value="Ankyrin repeat"/>
    <property type="match status" value="1"/>
</dbReference>
<comment type="similarity">
    <text evidence="10">Belongs to the class I-like SAM-binding methyltransferase superfamily. RMT2 methyltransferase family.</text>
</comment>
<dbReference type="PROSITE" id="PS51559">
    <property type="entry name" value="SAM_RMT2"/>
    <property type="match status" value="1"/>
</dbReference>
<dbReference type="HOGENOM" id="CLU_033831_1_0_1"/>
<evidence type="ECO:0000256" key="4">
    <source>
        <dbReference type="ARBA" id="ARBA00022603"/>
    </source>
</evidence>
<reference evidence="13" key="1">
    <citation type="submission" date="2015-01" db="EMBL/GenBank/DDBJ databases">
        <title>The Genome Sequence of Cryptococcus gattii CA1280.</title>
        <authorList>
            <consortium name="The Broad Institute Genomics Platform"/>
            <person name="Cuomo C."/>
            <person name="Litvintseva A."/>
            <person name="Chen Y."/>
            <person name="Heitman J."/>
            <person name="Sun S."/>
            <person name="Springer D."/>
            <person name="Dromer F."/>
            <person name="Young S."/>
            <person name="Zeng Q."/>
            <person name="Gargeya S."/>
            <person name="Abouelleil A."/>
            <person name="Alvarado L."/>
            <person name="Chapman S.B."/>
            <person name="Gainer-Dewar J."/>
            <person name="Goldberg J."/>
            <person name="Griggs A."/>
            <person name="Gujja S."/>
            <person name="Hansen M."/>
            <person name="Howarth C."/>
            <person name="Imamovic A."/>
            <person name="Larimer J."/>
            <person name="Murphy C."/>
            <person name="Naylor J."/>
            <person name="Pearson M."/>
            <person name="Priest M."/>
            <person name="Roberts A."/>
            <person name="Saif S."/>
            <person name="Shea T."/>
            <person name="Sykes S."/>
            <person name="Wortman J."/>
            <person name="Nusbaum C."/>
            <person name="Birren B."/>
        </authorList>
    </citation>
    <scope>NUCLEOTIDE SEQUENCE [LARGE SCALE GENOMIC DNA]</scope>
    <source>
        <strain evidence="13">CA1280</strain>
    </source>
</reference>
<evidence type="ECO:0000256" key="1">
    <source>
        <dbReference type="ARBA" id="ARBA00002207"/>
    </source>
</evidence>
<feature type="domain" description="RMT2" evidence="12">
    <location>
        <begin position="111"/>
        <end position="359"/>
    </location>
</feature>
<dbReference type="InterPro" id="IPR051038">
    <property type="entry name" value="RMT2/GAMT_Mtase"/>
</dbReference>
<dbReference type="Gene3D" id="3.40.50.150">
    <property type="entry name" value="Vaccinia Virus protein VP39"/>
    <property type="match status" value="1"/>
</dbReference>
<keyword evidence="5 10" id="KW-0808">Transferase</keyword>
<dbReference type="PANTHER" id="PTHR32379">
    <property type="entry name" value="GUANIDINOACETATE N-METHYLTRANSFERASE"/>
    <property type="match status" value="1"/>
</dbReference>
<keyword evidence="8 11" id="KW-0040">ANK repeat</keyword>
<dbReference type="FunFam" id="3.40.50.150:FF:000430">
    <property type="entry name" value="Arginine N-methyltransferase 2"/>
    <property type="match status" value="1"/>
</dbReference>
<keyword evidence="9 10" id="KW-0539">Nucleus</keyword>
<comment type="subunit">
    <text evidence="2 10">Monomer.</text>
</comment>
<dbReference type="PIRSF" id="PIRSF038148">
    <property type="entry name" value="Arginine_N-mtfrase-2"/>
    <property type="match status" value="1"/>
</dbReference>
<dbReference type="PROSITE" id="PS50297">
    <property type="entry name" value="ANK_REP_REGION"/>
    <property type="match status" value="1"/>
</dbReference>
<dbReference type="PROSITE" id="PS50088">
    <property type="entry name" value="ANK_REPEAT"/>
    <property type="match status" value="1"/>
</dbReference>
<evidence type="ECO:0000259" key="12">
    <source>
        <dbReference type="PROSITE" id="PS51559"/>
    </source>
</evidence>
<evidence type="ECO:0000313" key="13">
    <source>
        <dbReference type="EMBL" id="KIR48545.1"/>
    </source>
</evidence>
<dbReference type="InterPro" id="IPR036770">
    <property type="entry name" value="Ankyrin_rpt-contain_sf"/>
</dbReference>
<dbReference type="GO" id="GO:0032259">
    <property type="term" value="P:methylation"/>
    <property type="evidence" value="ECO:0007669"/>
    <property type="project" value="UniProtKB-KW"/>
</dbReference>
<evidence type="ECO:0000256" key="3">
    <source>
        <dbReference type="ARBA" id="ARBA00022490"/>
    </source>
</evidence>
<keyword evidence="3 10" id="KW-0963">Cytoplasm</keyword>
<protein>
    <recommendedName>
        <fullName evidence="10">Arginine N-methyltransferase 2</fullName>
        <ecNumber evidence="10">2.1.1.-</ecNumber>
    </recommendedName>
</protein>
<feature type="repeat" description="ANK" evidence="11">
    <location>
        <begin position="48"/>
        <end position="80"/>
    </location>
</feature>
<evidence type="ECO:0000256" key="11">
    <source>
        <dbReference type="PROSITE-ProRule" id="PRU00023"/>
    </source>
</evidence>
<evidence type="ECO:0000256" key="8">
    <source>
        <dbReference type="ARBA" id="ARBA00023043"/>
    </source>
</evidence>
<name>A0A0D0VT40_CRYGA</name>
<sequence>MDMDSAHLDPSLLTLAFRLIKAAETAPPSVLADLLAEGAPAWFQDDDLGWSCLHYAAERKEPECLKVLLQSGAVWNAVDKWGRTAGEICLSLGDEEGWSIIRNEGIRSEDKTSAGDNLVFLKSKLTWDVGKDGKERVLDADGNGVMMGWEEPLMVEHVRRLTEAHPKAQLGAEGMSVLNVGFGLGIVDRLFQGCDPKPSHHTIIEAHPQVLEYIRKKGVHLLPNVRILEGRWQDWLLDGTKVGDVLSGTPDGMGFDAIFVDTFAEGYEDLKTFFEVIPDILDAENGRFSFWNGLGATNPTIYSVSSSLAELHLEDVGLQVEWHDVLIPESMREEVWKGVRRRYWDLPGYRLPIAKMGLI</sequence>
<dbReference type="Pfam" id="PF12796">
    <property type="entry name" value="Ank_2"/>
    <property type="match status" value="1"/>
</dbReference>
<dbReference type="GO" id="GO:0019702">
    <property type="term" value="F:protein arginine N5-methyltransferase activity"/>
    <property type="evidence" value="ECO:0007669"/>
    <property type="project" value="TreeGrafter"/>
</dbReference>
<dbReference type="SMART" id="SM00248">
    <property type="entry name" value="ANK"/>
    <property type="match status" value="1"/>
</dbReference>
<comment type="subcellular location">
    <subcellularLocation>
        <location evidence="10">Cytoplasm</location>
    </subcellularLocation>
    <subcellularLocation>
        <location evidence="10">Nucleus</location>
    </subcellularLocation>
</comment>
<keyword evidence="4 10" id="KW-0489">Methyltransferase</keyword>
<dbReference type="AlphaFoldDB" id="A0A0D0VT40"/>
<evidence type="ECO:0000256" key="5">
    <source>
        <dbReference type="ARBA" id="ARBA00022679"/>
    </source>
</evidence>
<dbReference type="GO" id="GO:0005737">
    <property type="term" value="C:cytoplasm"/>
    <property type="evidence" value="ECO:0007669"/>
    <property type="project" value="UniProtKB-SubCell"/>
</dbReference>
<keyword evidence="7" id="KW-0677">Repeat</keyword>
<comment type="function">
    <text evidence="1 10">S-adenosyl-L-methionine-dependent protein-arginine N-methyltransferase that methylates the delta-nitrogen atom of arginine residues to form N5-methylarginine (type IV) in target proteins. Monomethylates ribosomal protein L12.</text>
</comment>
<organism evidence="13">
    <name type="scientific">Cryptococcus bacillisporus CA1280</name>
    <dbReference type="NCBI Taxonomy" id="1296109"/>
    <lineage>
        <taxon>Eukaryota</taxon>
        <taxon>Fungi</taxon>
        <taxon>Dikarya</taxon>
        <taxon>Basidiomycota</taxon>
        <taxon>Agaricomycotina</taxon>
        <taxon>Tremellomycetes</taxon>
        <taxon>Tremellales</taxon>
        <taxon>Cryptococcaceae</taxon>
        <taxon>Cryptococcus</taxon>
        <taxon>Cryptococcus gattii species complex</taxon>
    </lineage>
</organism>
<dbReference type="OrthoDB" id="19014at2759"/>
<keyword evidence="6" id="KW-0949">S-adenosyl-L-methionine</keyword>
<dbReference type="EC" id="2.1.1.-" evidence="10"/>
<gene>
    <name evidence="13" type="ORF">I312_02395</name>
</gene>
<dbReference type="EMBL" id="KN847977">
    <property type="protein sequence ID" value="KIR48545.1"/>
    <property type="molecule type" value="Genomic_DNA"/>
</dbReference>
<dbReference type="Gene3D" id="1.25.40.20">
    <property type="entry name" value="Ankyrin repeat-containing domain"/>
    <property type="match status" value="1"/>
</dbReference>
<dbReference type="GO" id="GO:0005634">
    <property type="term" value="C:nucleus"/>
    <property type="evidence" value="ECO:0007669"/>
    <property type="project" value="UniProtKB-SubCell"/>
</dbReference>
<dbReference type="InterPro" id="IPR026480">
    <property type="entry name" value="RMT2_dom"/>
</dbReference>
<evidence type="ECO:0000256" key="10">
    <source>
        <dbReference type="PIRNR" id="PIRNR038148"/>
    </source>
</evidence>
<evidence type="ECO:0000256" key="7">
    <source>
        <dbReference type="ARBA" id="ARBA00022737"/>
    </source>
</evidence>
<proteinExistence type="inferred from homology"/>
<dbReference type="InterPro" id="IPR017408">
    <property type="entry name" value="Arginine_N-MeTrfase_2"/>
</dbReference>
<dbReference type="SUPFAM" id="SSF53335">
    <property type="entry name" value="S-adenosyl-L-methionine-dependent methyltransferases"/>
    <property type="match status" value="1"/>
</dbReference>